<proteinExistence type="inferred from homology"/>
<dbReference type="InterPro" id="IPR051013">
    <property type="entry name" value="MBL_superfamily_lactonases"/>
</dbReference>
<keyword evidence="3" id="KW-0378">Hydrolase</keyword>
<accession>A0AAD7DP73</accession>
<dbReference type="InterPro" id="IPR036866">
    <property type="entry name" value="RibonucZ/Hydroxyglut_hydro"/>
</dbReference>
<protein>
    <submittedName>
        <fullName evidence="6">Beta-lactamase-like protein</fullName>
    </submittedName>
</protein>
<dbReference type="Pfam" id="PF00753">
    <property type="entry name" value="Lactamase_B"/>
    <property type="match status" value="1"/>
</dbReference>
<evidence type="ECO:0000256" key="4">
    <source>
        <dbReference type="ARBA" id="ARBA00022833"/>
    </source>
</evidence>
<dbReference type="PANTHER" id="PTHR42978:SF5">
    <property type="entry name" value="METALLO-BETA-LACTAMASE DOMAIN-CONTAINING PROTEIN"/>
    <property type="match status" value="1"/>
</dbReference>
<dbReference type="Proteomes" id="UP001221757">
    <property type="component" value="Unassembled WGS sequence"/>
</dbReference>
<feature type="domain" description="Metallo-beta-lactamase" evidence="5">
    <location>
        <begin position="97"/>
        <end position="329"/>
    </location>
</feature>
<comment type="similarity">
    <text evidence="1">Belongs to the metallo-beta-lactamase superfamily.</text>
</comment>
<reference evidence="6" key="1">
    <citation type="submission" date="2023-03" db="EMBL/GenBank/DDBJ databases">
        <title>Massive genome expansion in bonnet fungi (Mycena s.s.) driven by repeated elements and novel gene families across ecological guilds.</title>
        <authorList>
            <consortium name="Lawrence Berkeley National Laboratory"/>
            <person name="Harder C.B."/>
            <person name="Miyauchi S."/>
            <person name="Viragh M."/>
            <person name="Kuo A."/>
            <person name="Thoen E."/>
            <person name="Andreopoulos B."/>
            <person name="Lu D."/>
            <person name="Skrede I."/>
            <person name="Drula E."/>
            <person name="Henrissat B."/>
            <person name="Morin E."/>
            <person name="Kohler A."/>
            <person name="Barry K."/>
            <person name="LaButti K."/>
            <person name="Morin E."/>
            <person name="Salamov A."/>
            <person name="Lipzen A."/>
            <person name="Mereny Z."/>
            <person name="Hegedus B."/>
            <person name="Baldrian P."/>
            <person name="Stursova M."/>
            <person name="Weitz H."/>
            <person name="Taylor A."/>
            <person name="Grigoriev I.V."/>
            <person name="Nagy L.G."/>
            <person name="Martin F."/>
            <person name="Kauserud H."/>
        </authorList>
    </citation>
    <scope>NUCLEOTIDE SEQUENCE</scope>
    <source>
        <strain evidence="6">CBHHK067</strain>
    </source>
</reference>
<evidence type="ECO:0000259" key="5">
    <source>
        <dbReference type="SMART" id="SM00849"/>
    </source>
</evidence>
<dbReference type="GO" id="GO:0016787">
    <property type="term" value="F:hydrolase activity"/>
    <property type="evidence" value="ECO:0007669"/>
    <property type="project" value="UniProtKB-KW"/>
</dbReference>
<dbReference type="GO" id="GO:0046872">
    <property type="term" value="F:metal ion binding"/>
    <property type="evidence" value="ECO:0007669"/>
    <property type="project" value="UniProtKB-KW"/>
</dbReference>
<dbReference type="Gene3D" id="3.60.15.10">
    <property type="entry name" value="Ribonuclease Z/Hydroxyacylglutathione hydrolase-like"/>
    <property type="match status" value="1"/>
</dbReference>
<evidence type="ECO:0000313" key="7">
    <source>
        <dbReference type="Proteomes" id="UP001221757"/>
    </source>
</evidence>
<name>A0AAD7DP73_MYCRO</name>
<dbReference type="SMART" id="SM00849">
    <property type="entry name" value="Lactamase_B"/>
    <property type="match status" value="1"/>
</dbReference>
<dbReference type="SUPFAM" id="SSF56281">
    <property type="entry name" value="Metallo-hydrolase/oxidoreductase"/>
    <property type="match status" value="1"/>
</dbReference>
<keyword evidence="7" id="KW-1185">Reference proteome</keyword>
<dbReference type="PANTHER" id="PTHR42978">
    <property type="entry name" value="QUORUM-QUENCHING LACTONASE YTNP-RELATED-RELATED"/>
    <property type="match status" value="1"/>
</dbReference>
<organism evidence="6 7">
    <name type="scientific">Mycena rosella</name>
    <name type="common">Pink bonnet</name>
    <name type="synonym">Agaricus rosellus</name>
    <dbReference type="NCBI Taxonomy" id="1033263"/>
    <lineage>
        <taxon>Eukaryota</taxon>
        <taxon>Fungi</taxon>
        <taxon>Dikarya</taxon>
        <taxon>Basidiomycota</taxon>
        <taxon>Agaricomycotina</taxon>
        <taxon>Agaricomycetes</taxon>
        <taxon>Agaricomycetidae</taxon>
        <taxon>Agaricales</taxon>
        <taxon>Marasmiineae</taxon>
        <taxon>Mycenaceae</taxon>
        <taxon>Mycena</taxon>
    </lineage>
</organism>
<keyword evidence="2" id="KW-0479">Metal-binding</keyword>
<evidence type="ECO:0000313" key="6">
    <source>
        <dbReference type="EMBL" id="KAJ7696459.1"/>
    </source>
</evidence>
<evidence type="ECO:0000256" key="1">
    <source>
        <dbReference type="ARBA" id="ARBA00007749"/>
    </source>
</evidence>
<evidence type="ECO:0000256" key="3">
    <source>
        <dbReference type="ARBA" id="ARBA00022801"/>
    </source>
</evidence>
<dbReference type="CDD" id="cd07730">
    <property type="entry name" value="metallo-hydrolase-like_MBL-fold"/>
    <property type="match status" value="1"/>
</dbReference>
<comment type="caution">
    <text evidence="6">The sequence shown here is derived from an EMBL/GenBank/DDBJ whole genome shotgun (WGS) entry which is preliminary data.</text>
</comment>
<dbReference type="AlphaFoldDB" id="A0AAD7DP73"/>
<sequence>MDARTLIPLSPVYYLNTRTILESLRLGVLSSKMLLLPSLSLISLFGGTYASFRDFGIPVSNATVDVRVFNVGNATLRDTAHAFISPVLPGNEAFEAPLFAFLVEHNATQTRIMFDLGIRKDPLNFVPSIANLFSSGLASADVSKDITDLLQDGGIPLTSIKTVIWSHSHFDHIGDMSKFPNTTTLAIGPGTNTAIFPGSPNGILQASDFAGHNVTELNFSTTNLSFNSLKAIDYFGDGSFYLLNTPGHLPGHISALARVTPTSFISLGGDTFHHAGEARPRPEFQKNFPCPAHLLEETKTSISTDYFWSPKSRDGAFDMPSRAQQLLAISDLPDSFYADPVTSQVSLEKLATLDADPDIFVIVAHDRSLLSSLPYFPASLSGWKASQLKERTVWNFADKTNPAFIFSPTNKTT</sequence>
<dbReference type="EMBL" id="JARKIE010000034">
    <property type="protein sequence ID" value="KAJ7696459.1"/>
    <property type="molecule type" value="Genomic_DNA"/>
</dbReference>
<dbReference type="InterPro" id="IPR001279">
    <property type="entry name" value="Metallo-B-lactamas"/>
</dbReference>
<keyword evidence="4" id="KW-0862">Zinc</keyword>
<gene>
    <name evidence="6" type="ORF">B0H17DRAFT_1053318</name>
</gene>
<evidence type="ECO:0000256" key="2">
    <source>
        <dbReference type="ARBA" id="ARBA00022723"/>
    </source>
</evidence>